<evidence type="ECO:0000259" key="6">
    <source>
        <dbReference type="PROSITE" id="PS50011"/>
    </source>
</evidence>
<dbReference type="PANTHER" id="PTHR43895:SF28">
    <property type="entry name" value="CBL-INTERACTING SERINE_THREONINE-PROTEIN KINASE 15"/>
    <property type="match status" value="1"/>
</dbReference>
<dbReference type="PROSITE" id="PS00108">
    <property type="entry name" value="PROTEIN_KINASE_ST"/>
    <property type="match status" value="1"/>
</dbReference>
<keyword evidence="5" id="KW-0067">ATP-binding</keyword>
<proteinExistence type="predicted"/>
<keyword evidence="4" id="KW-0418">Kinase</keyword>
<dbReference type="PROSITE" id="PS50011">
    <property type="entry name" value="PROTEIN_KINASE_DOM"/>
    <property type="match status" value="1"/>
</dbReference>
<evidence type="ECO:0000313" key="7">
    <source>
        <dbReference type="EMBL" id="KAF8412179.1"/>
    </source>
</evidence>
<dbReference type="Proteomes" id="UP000655225">
    <property type="component" value="Unassembled WGS sequence"/>
</dbReference>
<dbReference type="InterPro" id="IPR000719">
    <property type="entry name" value="Prot_kinase_dom"/>
</dbReference>
<evidence type="ECO:0000256" key="1">
    <source>
        <dbReference type="ARBA" id="ARBA00022527"/>
    </source>
</evidence>
<dbReference type="OrthoDB" id="193931at2759"/>
<dbReference type="EMBL" id="JABCRI010000001">
    <property type="protein sequence ID" value="KAF8412179.1"/>
    <property type="molecule type" value="Genomic_DNA"/>
</dbReference>
<dbReference type="GO" id="GO:0005524">
    <property type="term" value="F:ATP binding"/>
    <property type="evidence" value="ECO:0007669"/>
    <property type="project" value="UniProtKB-KW"/>
</dbReference>
<dbReference type="GO" id="GO:0007165">
    <property type="term" value="P:signal transduction"/>
    <property type="evidence" value="ECO:0007669"/>
    <property type="project" value="TreeGrafter"/>
</dbReference>
<gene>
    <name evidence="7" type="ORF">HHK36_000138</name>
</gene>
<dbReference type="GO" id="GO:0004674">
    <property type="term" value="F:protein serine/threonine kinase activity"/>
    <property type="evidence" value="ECO:0007669"/>
    <property type="project" value="UniProtKB-KW"/>
</dbReference>
<sequence length="214" mass="24790">MVNKEKVLKVGLIEQIKREISVMRLVRHPNVVQLYEVMASKTRIYFVMEFAKGGELFNKIAKGKFKEDIERKYFQQLISSVDFYHSRGIYHWDLKPENLLLDENENLKVSNFGESENLKVSDFGLSALAESKRRDGLLETRVKIRKSEQYLLRQYGDLLDDLVKIKEPGEEERLTKMIDLVGLNGNESLVPSMLSVLLIENDARHATQVSNFSH</sequence>
<reference evidence="7 8" key="1">
    <citation type="submission" date="2020-04" db="EMBL/GenBank/DDBJ databases">
        <title>Plant Genome Project.</title>
        <authorList>
            <person name="Zhang R.-G."/>
        </authorList>
    </citation>
    <scope>NUCLEOTIDE SEQUENCE [LARGE SCALE GENOMIC DNA]</scope>
    <source>
        <strain evidence="7">YNK0</strain>
        <tissue evidence="7">Leaf</tissue>
    </source>
</reference>
<dbReference type="InterPro" id="IPR011009">
    <property type="entry name" value="Kinase-like_dom_sf"/>
</dbReference>
<name>A0A834ZR44_TETSI</name>
<feature type="domain" description="Protein kinase" evidence="6">
    <location>
        <begin position="1"/>
        <end position="214"/>
    </location>
</feature>
<evidence type="ECO:0000256" key="2">
    <source>
        <dbReference type="ARBA" id="ARBA00022679"/>
    </source>
</evidence>
<dbReference type="SUPFAM" id="SSF56112">
    <property type="entry name" value="Protein kinase-like (PK-like)"/>
    <property type="match status" value="1"/>
</dbReference>
<evidence type="ECO:0000313" key="8">
    <source>
        <dbReference type="Proteomes" id="UP000655225"/>
    </source>
</evidence>
<evidence type="ECO:0000256" key="5">
    <source>
        <dbReference type="ARBA" id="ARBA00022840"/>
    </source>
</evidence>
<dbReference type="AlphaFoldDB" id="A0A834ZR44"/>
<keyword evidence="1" id="KW-0723">Serine/threonine-protein kinase</keyword>
<dbReference type="Pfam" id="PF00069">
    <property type="entry name" value="Pkinase"/>
    <property type="match status" value="1"/>
</dbReference>
<keyword evidence="8" id="KW-1185">Reference proteome</keyword>
<keyword evidence="3" id="KW-0547">Nucleotide-binding</keyword>
<evidence type="ECO:0000256" key="3">
    <source>
        <dbReference type="ARBA" id="ARBA00022741"/>
    </source>
</evidence>
<comment type="caution">
    <text evidence="7">The sequence shown here is derived from an EMBL/GenBank/DDBJ whole genome shotgun (WGS) entry which is preliminary data.</text>
</comment>
<dbReference type="PANTHER" id="PTHR43895">
    <property type="entry name" value="CALCIUM/CALMODULIN-DEPENDENT PROTEIN KINASE KINASE-RELATED"/>
    <property type="match status" value="1"/>
</dbReference>
<keyword evidence="2" id="KW-0808">Transferase</keyword>
<protein>
    <recommendedName>
        <fullName evidence="6">Protein kinase domain-containing protein</fullName>
    </recommendedName>
</protein>
<dbReference type="Gene3D" id="1.10.510.10">
    <property type="entry name" value="Transferase(Phosphotransferase) domain 1"/>
    <property type="match status" value="1"/>
</dbReference>
<evidence type="ECO:0000256" key="4">
    <source>
        <dbReference type="ARBA" id="ARBA00022777"/>
    </source>
</evidence>
<dbReference type="InterPro" id="IPR008271">
    <property type="entry name" value="Ser/Thr_kinase_AS"/>
</dbReference>
<dbReference type="SMART" id="SM00220">
    <property type="entry name" value="S_TKc"/>
    <property type="match status" value="1"/>
</dbReference>
<organism evidence="7 8">
    <name type="scientific">Tetracentron sinense</name>
    <name type="common">Spur-leaf</name>
    <dbReference type="NCBI Taxonomy" id="13715"/>
    <lineage>
        <taxon>Eukaryota</taxon>
        <taxon>Viridiplantae</taxon>
        <taxon>Streptophyta</taxon>
        <taxon>Embryophyta</taxon>
        <taxon>Tracheophyta</taxon>
        <taxon>Spermatophyta</taxon>
        <taxon>Magnoliopsida</taxon>
        <taxon>Trochodendrales</taxon>
        <taxon>Trochodendraceae</taxon>
        <taxon>Tetracentron</taxon>
    </lineage>
</organism>
<accession>A0A834ZR44</accession>